<evidence type="ECO:0000256" key="5">
    <source>
        <dbReference type="ARBA" id="ARBA00023306"/>
    </source>
</evidence>
<dbReference type="GO" id="GO:0005680">
    <property type="term" value="C:anaphase-promoting complex"/>
    <property type="evidence" value="ECO:0007669"/>
    <property type="project" value="InterPro"/>
</dbReference>
<evidence type="ECO:0000256" key="3">
    <source>
        <dbReference type="ARBA" id="ARBA00022776"/>
    </source>
</evidence>
<dbReference type="InterPro" id="IPR015943">
    <property type="entry name" value="WD40/YVTN_repeat-like_dom_sf"/>
</dbReference>
<dbReference type="GO" id="GO:0031145">
    <property type="term" value="P:anaphase-promoting complex-dependent catabolic process"/>
    <property type="evidence" value="ECO:0007669"/>
    <property type="project" value="InterPro"/>
</dbReference>
<dbReference type="GO" id="GO:0051301">
    <property type="term" value="P:cell division"/>
    <property type="evidence" value="ECO:0007669"/>
    <property type="project" value="UniProtKB-KW"/>
</dbReference>
<dbReference type="Proteomes" id="UP001302126">
    <property type="component" value="Unassembled WGS sequence"/>
</dbReference>
<organism evidence="8 9">
    <name type="scientific">Podospora australis</name>
    <dbReference type="NCBI Taxonomy" id="1536484"/>
    <lineage>
        <taxon>Eukaryota</taxon>
        <taxon>Fungi</taxon>
        <taxon>Dikarya</taxon>
        <taxon>Ascomycota</taxon>
        <taxon>Pezizomycotina</taxon>
        <taxon>Sordariomycetes</taxon>
        <taxon>Sordariomycetidae</taxon>
        <taxon>Sordariales</taxon>
        <taxon>Podosporaceae</taxon>
        <taxon>Podospora</taxon>
    </lineage>
</organism>
<evidence type="ECO:0000259" key="6">
    <source>
        <dbReference type="Pfam" id="PF12894"/>
    </source>
</evidence>
<comment type="caution">
    <text evidence="8">The sequence shown here is derived from an EMBL/GenBank/DDBJ whole genome shotgun (WGS) entry which is preliminary data.</text>
</comment>
<dbReference type="GO" id="GO:0034399">
    <property type="term" value="C:nuclear periphery"/>
    <property type="evidence" value="ECO:0007669"/>
    <property type="project" value="TreeGrafter"/>
</dbReference>
<keyword evidence="4" id="KW-0833">Ubl conjugation pathway</keyword>
<proteinExistence type="predicted"/>
<dbReference type="PANTHER" id="PTHR13260">
    <property type="entry name" value="ANAPHASE PROMOTING COMPLEX SUBUNIT 4 APC4"/>
    <property type="match status" value="1"/>
</dbReference>
<reference evidence="8" key="2">
    <citation type="submission" date="2023-05" db="EMBL/GenBank/DDBJ databases">
        <authorList>
            <consortium name="Lawrence Berkeley National Laboratory"/>
            <person name="Steindorff A."/>
            <person name="Hensen N."/>
            <person name="Bonometti L."/>
            <person name="Westerberg I."/>
            <person name="Brannstrom I.O."/>
            <person name="Guillou S."/>
            <person name="Cros-Aarteil S."/>
            <person name="Calhoun S."/>
            <person name="Haridas S."/>
            <person name="Kuo A."/>
            <person name="Mondo S."/>
            <person name="Pangilinan J."/>
            <person name="Riley R."/>
            <person name="Labutti K."/>
            <person name="Andreopoulos B."/>
            <person name="Lipzen A."/>
            <person name="Chen C."/>
            <person name="Yanf M."/>
            <person name="Daum C."/>
            <person name="Ng V."/>
            <person name="Clum A."/>
            <person name="Ohm R."/>
            <person name="Martin F."/>
            <person name="Silar P."/>
            <person name="Natvig D."/>
            <person name="Lalanne C."/>
            <person name="Gautier V."/>
            <person name="Ament-Velasquez S.L."/>
            <person name="Kruys A."/>
            <person name="Hutchinson M.I."/>
            <person name="Powell A.J."/>
            <person name="Barry K."/>
            <person name="Miller A.N."/>
            <person name="Grigoriev I.V."/>
            <person name="Debuchy R."/>
            <person name="Gladieux P."/>
            <person name="Thoren M.H."/>
            <person name="Johannesson H."/>
        </authorList>
    </citation>
    <scope>NUCLEOTIDE SEQUENCE</scope>
    <source>
        <strain evidence="8">PSN309</strain>
    </source>
</reference>
<reference evidence="8" key="1">
    <citation type="journal article" date="2023" name="Mol. Phylogenet. Evol.">
        <title>Genome-scale phylogeny and comparative genomics of the fungal order Sordariales.</title>
        <authorList>
            <person name="Hensen N."/>
            <person name="Bonometti L."/>
            <person name="Westerberg I."/>
            <person name="Brannstrom I.O."/>
            <person name="Guillou S."/>
            <person name="Cros-Aarteil S."/>
            <person name="Calhoun S."/>
            <person name="Haridas S."/>
            <person name="Kuo A."/>
            <person name="Mondo S."/>
            <person name="Pangilinan J."/>
            <person name="Riley R."/>
            <person name="LaButti K."/>
            <person name="Andreopoulos B."/>
            <person name="Lipzen A."/>
            <person name="Chen C."/>
            <person name="Yan M."/>
            <person name="Daum C."/>
            <person name="Ng V."/>
            <person name="Clum A."/>
            <person name="Steindorff A."/>
            <person name="Ohm R.A."/>
            <person name="Martin F."/>
            <person name="Silar P."/>
            <person name="Natvig D.O."/>
            <person name="Lalanne C."/>
            <person name="Gautier V."/>
            <person name="Ament-Velasquez S.L."/>
            <person name="Kruys A."/>
            <person name="Hutchinson M.I."/>
            <person name="Powell A.J."/>
            <person name="Barry K."/>
            <person name="Miller A.N."/>
            <person name="Grigoriev I.V."/>
            <person name="Debuchy R."/>
            <person name="Gladieux P."/>
            <person name="Hiltunen Thoren M."/>
            <person name="Johannesson H."/>
        </authorList>
    </citation>
    <scope>NUCLEOTIDE SEQUENCE</scope>
    <source>
        <strain evidence="8">PSN309</strain>
    </source>
</reference>
<keyword evidence="2" id="KW-0132">Cell division</keyword>
<gene>
    <name evidence="8" type="ORF">QBC35DRAFT_490426</name>
</gene>
<keyword evidence="9" id="KW-1185">Reference proteome</keyword>
<dbReference type="InterPro" id="IPR024790">
    <property type="entry name" value="APC4_long_dom"/>
</dbReference>
<evidence type="ECO:0000256" key="1">
    <source>
        <dbReference type="ARBA" id="ARBA00016067"/>
    </source>
</evidence>
<accession>A0AAN6X1N7</accession>
<protein>
    <recommendedName>
        <fullName evidence="1">Anaphase-promoting complex subunit 4</fullName>
    </recommendedName>
</protein>
<dbReference type="Pfam" id="PF12896">
    <property type="entry name" value="ANAPC4"/>
    <property type="match status" value="1"/>
</dbReference>
<evidence type="ECO:0000259" key="7">
    <source>
        <dbReference type="Pfam" id="PF12896"/>
    </source>
</evidence>
<dbReference type="InterPro" id="IPR036322">
    <property type="entry name" value="WD40_repeat_dom_sf"/>
</dbReference>
<keyword evidence="5" id="KW-0131">Cell cycle</keyword>
<dbReference type="Gene3D" id="2.130.10.10">
    <property type="entry name" value="YVTN repeat-like/Quinoprotein amine dehydrogenase"/>
    <property type="match status" value="1"/>
</dbReference>
<evidence type="ECO:0000256" key="4">
    <source>
        <dbReference type="ARBA" id="ARBA00022786"/>
    </source>
</evidence>
<evidence type="ECO:0000256" key="2">
    <source>
        <dbReference type="ARBA" id="ARBA00022618"/>
    </source>
</evidence>
<keyword evidence="3" id="KW-0498">Mitosis</keyword>
<name>A0AAN6X1N7_9PEZI</name>
<dbReference type="PANTHER" id="PTHR13260:SF0">
    <property type="entry name" value="ANAPHASE-PROMOTING COMPLEX SUBUNIT 4"/>
    <property type="match status" value="1"/>
</dbReference>
<dbReference type="InterPro" id="IPR024977">
    <property type="entry name" value="Apc4-like_WD40_dom"/>
</dbReference>
<dbReference type="GO" id="GO:0070979">
    <property type="term" value="P:protein K11-linked ubiquitination"/>
    <property type="evidence" value="ECO:0007669"/>
    <property type="project" value="TreeGrafter"/>
</dbReference>
<dbReference type="SUPFAM" id="SSF50978">
    <property type="entry name" value="WD40 repeat-like"/>
    <property type="match status" value="1"/>
</dbReference>
<dbReference type="AlphaFoldDB" id="A0AAN6X1N7"/>
<dbReference type="Pfam" id="PF12894">
    <property type="entry name" value="ANAPC4_WD40"/>
    <property type="match status" value="1"/>
</dbReference>
<feature type="domain" description="Anaphase-promoting complex subunit 4 long" evidence="7">
    <location>
        <begin position="262"/>
        <end position="464"/>
    </location>
</feature>
<sequence length="766" mass="85061">MPELKLLSQSTLTTPISGGRHIACNPTIDLTATAGDANSTLYVWRANDQVVSKHSQRGAKVEAIRWKEDGQFLACGWSDGVVRLSGLESSKTVHNLRVKEKGGGGIEFLGWGRNVTRRKRRGVTKELGRIALEDEREVSLVDLPHELTFLEVENALPRLSPLPVSGGSGDDMFLFSTTASLEVVFRPCRAEEADDVHVMIVGTTDGGIHLSIYDSFVIGTFQYSILTAPGQVFQLCGHSSRPDMSTHMLLLKPKDGDGTTVHVVPLDLIFVHYSPVNLSLLASKTTTLQNVLRYIKQAQSHMAGEWKSTRELPSRFLNGVEDDLKKMPNGGLNIVQALYHTVATGHIFAPVKEWLVDIVAERGHKRWEKAVVTGLLNLRALVHENFIPALERCGIILSRLLGIARFHDTQENIGFRPAQISKLIDIVSCLMVAAHKILLGVMDELEHFTAFSIWLRLEIDKQASSTVNEELTEKEATMDNAKVMTYIQRYLVSSPLAMYFEAIGKEDYERDQQLLEDSPSILQVLEQQLKKQEAGESYMKTLPHVDFLVDYLTSRSSMVFQNIAEAEKRGVHFGEGTSISVGQKIWKHDIHMCGVADSEEGAQMYTALVTEADKSSVYLFETNVSIVSGVSTPPHTTAYGVKFPKNTSIVDFSFLDEKSLLLLCHQKEKDPAYSLVRLEYRTTNIPRKDYVEGQPPALKALRSLNSAGVCSSTTFAHLAGFSPVQMVVQKSSNARGKMPGRVCLVGRDRGVYKTYALPKEWEDSAQ</sequence>
<dbReference type="InterPro" id="IPR024789">
    <property type="entry name" value="APC4"/>
</dbReference>
<feature type="domain" description="Anaphase-promoting complex subunit 4-like WD40" evidence="6">
    <location>
        <begin position="25"/>
        <end position="113"/>
    </location>
</feature>
<evidence type="ECO:0000313" key="8">
    <source>
        <dbReference type="EMBL" id="KAK4190457.1"/>
    </source>
</evidence>
<dbReference type="EMBL" id="MU864366">
    <property type="protein sequence ID" value="KAK4190457.1"/>
    <property type="molecule type" value="Genomic_DNA"/>
</dbReference>
<evidence type="ECO:0000313" key="9">
    <source>
        <dbReference type="Proteomes" id="UP001302126"/>
    </source>
</evidence>